<evidence type="ECO:0000256" key="4">
    <source>
        <dbReference type="RuleBase" id="RU000304"/>
    </source>
</evidence>
<feature type="domain" description="Protein kinase" evidence="5">
    <location>
        <begin position="4"/>
        <end position="264"/>
    </location>
</feature>
<dbReference type="InterPro" id="IPR011009">
    <property type="entry name" value="Kinase-like_dom_sf"/>
</dbReference>
<keyword evidence="6" id="KW-0808">Transferase</keyword>
<dbReference type="GO" id="GO:0005524">
    <property type="term" value="F:ATP binding"/>
    <property type="evidence" value="ECO:0007669"/>
    <property type="project" value="UniProtKB-UniRule"/>
</dbReference>
<proteinExistence type="inferred from homology"/>
<evidence type="ECO:0000256" key="1">
    <source>
        <dbReference type="ARBA" id="ARBA00022741"/>
    </source>
</evidence>
<evidence type="ECO:0000259" key="5">
    <source>
        <dbReference type="PROSITE" id="PS50011"/>
    </source>
</evidence>
<dbReference type="SMART" id="SM00220">
    <property type="entry name" value="S_TKc"/>
    <property type="match status" value="1"/>
</dbReference>
<keyword evidence="4" id="KW-0723">Serine/threonine-protein kinase</keyword>
<keyword evidence="6" id="KW-0418">Kinase</keyword>
<dbReference type="PANTHER" id="PTHR24347">
    <property type="entry name" value="SERINE/THREONINE-PROTEIN KINASE"/>
    <property type="match status" value="1"/>
</dbReference>
<evidence type="ECO:0000256" key="2">
    <source>
        <dbReference type="ARBA" id="ARBA00022840"/>
    </source>
</evidence>
<dbReference type="Pfam" id="PF00069">
    <property type="entry name" value="Pkinase"/>
    <property type="match status" value="1"/>
</dbReference>
<dbReference type="InterPro" id="IPR008271">
    <property type="entry name" value="Ser/Thr_kinase_AS"/>
</dbReference>
<feature type="non-terminal residue" evidence="6">
    <location>
        <position position="1"/>
    </location>
</feature>
<name>A0A146K6J5_9EUKA</name>
<dbReference type="CDD" id="cd05117">
    <property type="entry name" value="STKc_CAMK"/>
    <property type="match status" value="1"/>
</dbReference>
<dbReference type="EMBL" id="GDID01004136">
    <property type="protein sequence ID" value="JAP92470.1"/>
    <property type="molecule type" value="Transcribed_RNA"/>
</dbReference>
<keyword evidence="1 3" id="KW-0547">Nucleotide-binding</keyword>
<dbReference type="PROSITE" id="PS50011">
    <property type="entry name" value="PROTEIN_KINASE_DOM"/>
    <property type="match status" value="1"/>
</dbReference>
<comment type="similarity">
    <text evidence="4">Belongs to the protein kinase superfamily.</text>
</comment>
<reference evidence="6" key="1">
    <citation type="submission" date="2015-07" db="EMBL/GenBank/DDBJ databases">
        <title>Adaptation to a free-living lifestyle via gene acquisitions in the diplomonad Trepomonas sp. PC1.</title>
        <authorList>
            <person name="Xu F."/>
            <person name="Jerlstrom-Hultqvist J."/>
            <person name="Kolisko M."/>
            <person name="Simpson A.G.B."/>
            <person name="Roger A.J."/>
            <person name="Svard S.G."/>
            <person name="Andersson J.O."/>
        </authorList>
    </citation>
    <scope>NUCLEOTIDE SEQUENCE</scope>
    <source>
        <strain evidence="6">PC1</strain>
    </source>
</reference>
<keyword evidence="2 3" id="KW-0067">ATP-binding</keyword>
<dbReference type="InterPro" id="IPR000719">
    <property type="entry name" value="Prot_kinase_dom"/>
</dbReference>
<evidence type="ECO:0000313" key="6">
    <source>
        <dbReference type="EMBL" id="JAP92470.1"/>
    </source>
</evidence>
<dbReference type="AlphaFoldDB" id="A0A146K6J5"/>
<organism evidence="6">
    <name type="scientific">Trepomonas sp. PC1</name>
    <dbReference type="NCBI Taxonomy" id="1076344"/>
    <lineage>
        <taxon>Eukaryota</taxon>
        <taxon>Metamonada</taxon>
        <taxon>Diplomonadida</taxon>
        <taxon>Hexamitidae</taxon>
        <taxon>Hexamitinae</taxon>
        <taxon>Trepomonas</taxon>
    </lineage>
</organism>
<gene>
    <name evidence="6" type="ORF">TPC1_15580</name>
</gene>
<feature type="binding site" evidence="3">
    <location>
        <position position="33"/>
    </location>
    <ligand>
        <name>ATP</name>
        <dbReference type="ChEBI" id="CHEBI:30616"/>
    </ligand>
</feature>
<evidence type="ECO:0000256" key="3">
    <source>
        <dbReference type="PROSITE-ProRule" id="PRU10141"/>
    </source>
</evidence>
<dbReference type="PROSITE" id="PS00108">
    <property type="entry name" value="PROTEIN_KINASE_ST"/>
    <property type="match status" value="1"/>
</dbReference>
<dbReference type="PROSITE" id="PS00107">
    <property type="entry name" value="PROTEIN_KINASE_ATP"/>
    <property type="match status" value="1"/>
</dbReference>
<dbReference type="SUPFAM" id="SSF56112">
    <property type="entry name" value="Protein kinase-like (PK-like)"/>
    <property type="match status" value="1"/>
</dbReference>
<sequence>EKYIISETLLGKGGFGKVFLGTDKALKQQFAIKIIDKGKVNLKMVKNEIQILLSCQHENIIKIYDYWENTQSIFIAMEYAGGGELFQHIVKREHFTENHAMNIIRQIVSAVCYLHLNNVTHMDIKPENILLKFVPEEYSNDTNFIPITKLTDFGLAAFIEPGAKLNAVGTPGYAAPEVLLNHSYVHEPDIYSLGVLAYVMIAGHLPYKGDSPQDWMEETKRGKWSFSECFDKVSIECKDFIYKCMKADPLQRPTAMQLTKHPWLSIVSPVKIENKQQLKKLMTQTKMNAAMKLMALSQNIEAIIDE</sequence>
<accession>A0A146K6J5</accession>
<protein>
    <submittedName>
        <fullName evidence="6">Kinase, CAMK CAMK1</fullName>
    </submittedName>
</protein>
<dbReference type="InterPro" id="IPR017441">
    <property type="entry name" value="Protein_kinase_ATP_BS"/>
</dbReference>
<dbReference type="Gene3D" id="1.10.510.10">
    <property type="entry name" value="Transferase(Phosphotransferase) domain 1"/>
    <property type="match status" value="1"/>
</dbReference>
<dbReference type="FunFam" id="1.10.510.10:FF:000571">
    <property type="entry name" value="Maternal embryonic leucine zipper kinase"/>
    <property type="match status" value="1"/>
</dbReference>
<dbReference type="GO" id="GO:0004674">
    <property type="term" value="F:protein serine/threonine kinase activity"/>
    <property type="evidence" value="ECO:0007669"/>
    <property type="project" value="UniProtKB-KW"/>
</dbReference>